<dbReference type="Proteomes" id="UP000499080">
    <property type="component" value="Unassembled WGS sequence"/>
</dbReference>
<proteinExistence type="predicted"/>
<organism evidence="1 2">
    <name type="scientific">Araneus ventricosus</name>
    <name type="common">Orbweaver spider</name>
    <name type="synonym">Epeira ventricosa</name>
    <dbReference type="NCBI Taxonomy" id="182803"/>
    <lineage>
        <taxon>Eukaryota</taxon>
        <taxon>Metazoa</taxon>
        <taxon>Ecdysozoa</taxon>
        <taxon>Arthropoda</taxon>
        <taxon>Chelicerata</taxon>
        <taxon>Arachnida</taxon>
        <taxon>Araneae</taxon>
        <taxon>Araneomorphae</taxon>
        <taxon>Entelegynae</taxon>
        <taxon>Araneoidea</taxon>
        <taxon>Araneidae</taxon>
        <taxon>Araneus</taxon>
    </lineage>
</organism>
<gene>
    <name evidence="1" type="ORF">AVEN_187563_1</name>
</gene>
<sequence>MKIDDEPTLSTASHDCRRSTYLQGLFNGLTQATCSEAMYLDCKTVIPALPQQECPVVLEITMSQNALLSYGLGSNFHQIPCDSLSVHWKVQVALSININTPKFFVPCDPSVYLLDISFAHLAVTNGCSHTKVMS</sequence>
<comment type="caution">
    <text evidence="1">The sequence shown here is derived from an EMBL/GenBank/DDBJ whole genome shotgun (WGS) entry which is preliminary data.</text>
</comment>
<evidence type="ECO:0000313" key="1">
    <source>
        <dbReference type="EMBL" id="GBN73159.1"/>
    </source>
</evidence>
<evidence type="ECO:0000313" key="2">
    <source>
        <dbReference type="Proteomes" id="UP000499080"/>
    </source>
</evidence>
<name>A0A4Y2RCZ0_ARAVE</name>
<accession>A0A4Y2RCZ0</accession>
<reference evidence="1 2" key="1">
    <citation type="journal article" date="2019" name="Sci. Rep.">
        <title>Orb-weaving spider Araneus ventricosus genome elucidates the spidroin gene catalogue.</title>
        <authorList>
            <person name="Kono N."/>
            <person name="Nakamura H."/>
            <person name="Ohtoshi R."/>
            <person name="Moran D.A.P."/>
            <person name="Shinohara A."/>
            <person name="Yoshida Y."/>
            <person name="Fujiwara M."/>
            <person name="Mori M."/>
            <person name="Tomita M."/>
            <person name="Arakawa K."/>
        </authorList>
    </citation>
    <scope>NUCLEOTIDE SEQUENCE [LARGE SCALE GENOMIC DNA]</scope>
</reference>
<protein>
    <submittedName>
        <fullName evidence="1">Uncharacterized protein</fullName>
    </submittedName>
</protein>
<dbReference type="AlphaFoldDB" id="A0A4Y2RCZ0"/>
<dbReference type="EMBL" id="BGPR01016476">
    <property type="protein sequence ID" value="GBN73159.1"/>
    <property type="molecule type" value="Genomic_DNA"/>
</dbReference>
<keyword evidence="2" id="KW-1185">Reference proteome</keyword>